<sequence length="62" mass="7220">MESFKKRQMTMWEAFGLPEMVRRNRRKAHDASKIEQGRPPDCLEHKKGPEIAPGREGRQQAS</sequence>
<evidence type="ECO:0000256" key="1">
    <source>
        <dbReference type="SAM" id="MobiDB-lite"/>
    </source>
</evidence>
<dbReference type="EMBL" id="LR796638">
    <property type="protein sequence ID" value="CAB4156495.1"/>
    <property type="molecule type" value="Genomic_DNA"/>
</dbReference>
<evidence type="ECO:0000313" key="5">
    <source>
        <dbReference type="EMBL" id="CAB5226622.1"/>
    </source>
</evidence>
<protein>
    <submittedName>
        <fullName evidence="4">Uncharacterized protein</fullName>
    </submittedName>
</protein>
<feature type="region of interest" description="Disordered" evidence="1">
    <location>
        <begin position="1"/>
        <end position="62"/>
    </location>
</feature>
<reference evidence="4" key="1">
    <citation type="submission" date="2020-05" db="EMBL/GenBank/DDBJ databases">
        <authorList>
            <person name="Chiriac C."/>
            <person name="Salcher M."/>
            <person name="Ghai R."/>
            <person name="Kavagutti S V."/>
        </authorList>
    </citation>
    <scope>NUCLEOTIDE SEQUENCE</scope>
</reference>
<dbReference type="EMBL" id="LR798366">
    <property type="protein sequence ID" value="CAB5226622.1"/>
    <property type="molecule type" value="Genomic_DNA"/>
</dbReference>
<feature type="compositionally biased region" description="Basic and acidic residues" evidence="1">
    <location>
        <begin position="29"/>
        <end position="62"/>
    </location>
</feature>
<gene>
    <name evidence="3" type="ORF">UFOVP1303_33</name>
    <name evidence="4" type="ORF">UFOVP1417_21</name>
    <name evidence="5" type="ORF">UFOVP1517_9</name>
    <name evidence="2" type="ORF">UFOVP664_66</name>
</gene>
<evidence type="ECO:0000313" key="2">
    <source>
        <dbReference type="EMBL" id="CAB4156495.1"/>
    </source>
</evidence>
<organism evidence="4">
    <name type="scientific">uncultured Caudovirales phage</name>
    <dbReference type="NCBI Taxonomy" id="2100421"/>
    <lineage>
        <taxon>Viruses</taxon>
        <taxon>Duplodnaviria</taxon>
        <taxon>Heunggongvirae</taxon>
        <taxon>Uroviricota</taxon>
        <taxon>Caudoviricetes</taxon>
        <taxon>Peduoviridae</taxon>
        <taxon>Maltschvirus</taxon>
        <taxon>Maltschvirus maltsch</taxon>
    </lineage>
</organism>
<dbReference type="EMBL" id="LR797366">
    <property type="protein sequence ID" value="CAB4210534.1"/>
    <property type="molecule type" value="Genomic_DNA"/>
</dbReference>
<proteinExistence type="predicted"/>
<accession>A0A6J5S9X7</accession>
<dbReference type="EMBL" id="LR797248">
    <property type="protein sequence ID" value="CAB4195739.1"/>
    <property type="molecule type" value="Genomic_DNA"/>
</dbReference>
<name>A0A6J5S9X7_9CAUD</name>
<evidence type="ECO:0000313" key="3">
    <source>
        <dbReference type="EMBL" id="CAB4195739.1"/>
    </source>
</evidence>
<evidence type="ECO:0000313" key="4">
    <source>
        <dbReference type="EMBL" id="CAB4210534.1"/>
    </source>
</evidence>